<keyword evidence="1" id="KW-0472">Membrane</keyword>
<sequence>MQTFLLSAHSGWRWIVMLAVLVAIGYGLWGWLTKQPWNDLARKIMLYTTIAIDIQLLGGLALYVVNKSWSQLNPAQIRFEHPTMMVLALGLAHVVSVKVKRGEIPAARYRLMALGTLAVLVLVVVGILRLPGDRLFAMS</sequence>
<feature type="transmembrane region" description="Helical" evidence="1">
    <location>
        <begin position="44"/>
        <end position="63"/>
    </location>
</feature>
<comment type="caution">
    <text evidence="2">The sequence shown here is derived from an EMBL/GenBank/DDBJ whole genome shotgun (WGS) entry which is preliminary data.</text>
</comment>
<evidence type="ECO:0000313" key="3">
    <source>
        <dbReference type="Proteomes" id="UP001428290"/>
    </source>
</evidence>
<proteinExistence type="predicted"/>
<keyword evidence="3" id="KW-1185">Reference proteome</keyword>
<feature type="transmembrane region" description="Helical" evidence="1">
    <location>
        <begin position="83"/>
        <end position="99"/>
    </location>
</feature>
<evidence type="ECO:0000256" key="1">
    <source>
        <dbReference type="SAM" id="Phobius"/>
    </source>
</evidence>
<gene>
    <name evidence="2" type="ORF">Hgul01_02486</name>
</gene>
<keyword evidence="1" id="KW-0812">Transmembrane</keyword>
<feature type="transmembrane region" description="Helical" evidence="1">
    <location>
        <begin position="111"/>
        <end position="130"/>
    </location>
</feature>
<name>A0ABP9WZY2_9CHLR</name>
<evidence type="ECO:0000313" key="2">
    <source>
        <dbReference type="EMBL" id="GAA5528684.1"/>
    </source>
</evidence>
<feature type="transmembrane region" description="Helical" evidence="1">
    <location>
        <begin position="12"/>
        <end position="32"/>
    </location>
</feature>
<dbReference type="RefSeq" id="WP_345722303.1">
    <property type="nucleotide sequence ID" value="NZ_BAABRU010000008.1"/>
</dbReference>
<accession>A0ABP9WZY2</accession>
<keyword evidence="1" id="KW-1133">Transmembrane helix</keyword>
<dbReference type="Proteomes" id="UP001428290">
    <property type="component" value="Unassembled WGS sequence"/>
</dbReference>
<protein>
    <submittedName>
        <fullName evidence="2">Uncharacterized protein</fullName>
    </submittedName>
</protein>
<dbReference type="EMBL" id="BAABRU010000008">
    <property type="protein sequence ID" value="GAA5528684.1"/>
    <property type="molecule type" value="Genomic_DNA"/>
</dbReference>
<organism evidence="2 3">
    <name type="scientific">Herpetosiphon gulosus</name>
    <dbReference type="NCBI Taxonomy" id="1973496"/>
    <lineage>
        <taxon>Bacteria</taxon>
        <taxon>Bacillati</taxon>
        <taxon>Chloroflexota</taxon>
        <taxon>Chloroflexia</taxon>
        <taxon>Herpetosiphonales</taxon>
        <taxon>Herpetosiphonaceae</taxon>
        <taxon>Herpetosiphon</taxon>
    </lineage>
</organism>
<reference evidence="2 3" key="1">
    <citation type="submission" date="2024-02" db="EMBL/GenBank/DDBJ databases">
        <title>Herpetosiphon gulosus NBRC 112829.</title>
        <authorList>
            <person name="Ichikawa N."/>
            <person name="Katano-Makiyama Y."/>
            <person name="Hidaka K."/>
        </authorList>
    </citation>
    <scope>NUCLEOTIDE SEQUENCE [LARGE SCALE GENOMIC DNA]</scope>
    <source>
        <strain evidence="2 3">NBRC 112829</strain>
    </source>
</reference>